<keyword evidence="7 8" id="KW-0456">Lyase</keyword>
<dbReference type="CDD" id="cd05246">
    <property type="entry name" value="dTDP_GD_SDR_e"/>
    <property type="match status" value="1"/>
</dbReference>
<proteinExistence type="inferred from homology"/>
<dbReference type="InterPro" id="IPR005888">
    <property type="entry name" value="dTDP_Gluc_deHydtase"/>
</dbReference>
<protein>
    <recommendedName>
        <fullName evidence="5 8">dTDP-glucose 4,6-dehydratase</fullName>
        <ecNumber evidence="4 8">4.2.1.46</ecNumber>
    </recommendedName>
</protein>
<dbReference type="GO" id="GO:0008460">
    <property type="term" value="F:dTDP-glucose 4,6-dehydratase activity"/>
    <property type="evidence" value="ECO:0007669"/>
    <property type="project" value="UniProtKB-EC"/>
</dbReference>
<comment type="cofactor">
    <cofactor evidence="2 8">
        <name>NAD(+)</name>
        <dbReference type="ChEBI" id="CHEBI:57540"/>
    </cofactor>
</comment>
<dbReference type="Gene3D" id="3.90.25.10">
    <property type="entry name" value="UDP-galactose 4-epimerase, domain 1"/>
    <property type="match status" value="1"/>
</dbReference>
<evidence type="ECO:0000256" key="3">
    <source>
        <dbReference type="ARBA" id="ARBA00008178"/>
    </source>
</evidence>
<evidence type="ECO:0000313" key="10">
    <source>
        <dbReference type="EMBL" id="NQE32488.1"/>
    </source>
</evidence>
<dbReference type="NCBIfam" id="TIGR01181">
    <property type="entry name" value="dTDP_gluc_dehyt"/>
    <property type="match status" value="1"/>
</dbReference>
<evidence type="ECO:0000256" key="5">
    <source>
        <dbReference type="ARBA" id="ARBA00016977"/>
    </source>
</evidence>
<evidence type="ECO:0000256" key="6">
    <source>
        <dbReference type="ARBA" id="ARBA00023027"/>
    </source>
</evidence>
<dbReference type="InterPro" id="IPR036291">
    <property type="entry name" value="NAD(P)-bd_dom_sf"/>
</dbReference>
<gene>
    <name evidence="10" type="primary">rffG</name>
    <name evidence="10" type="ORF">E5S67_00202</name>
</gene>
<sequence length="368" mass="41292">MTDSGNQGIERAPRRLLVTGGAGFIGSNFVHHWCSSYPGDRVVVLDALTYAGNRQTLATLEGGENFRFVQGDICDRSLVDTLLKEENITTVAHFAAESHVDRSIIGPAAFVQTNVVGTFTLLEAFRKHFEAIDEPSLKAQMRFLHVSTDEVYGSLGPDDPAFTETTAYSPNSPYSASKAGSDHLARAYFHTYGVPTIITNCSNNYGPYHFPEKLIPLMCINMLLGKPLPVYGDGQNVRDWLYVLDHCRALDVVIHRGQPGETYNVGGNNEVKNLDLVKMLCQLMDELAEDLPARPCEQLIAFVKDRAGHDRRYAIDASKIKTELGWTPSVTVEEGLRQTVEWYLANREWWEPLLSEEYQTYYRKVYSN</sequence>
<dbReference type="Proteomes" id="UP000702425">
    <property type="component" value="Unassembled WGS sequence"/>
</dbReference>
<feature type="domain" description="NAD(P)-binding" evidence="9">
    <location>
        <begin position="17"/>
        <end position="339"/>
    </location>
</feature>
<dbReference type="PANTHER" id="PTHR43000">
    <property type="entry name" value="DTDP-D-GLUCOSE 4,6-DEHYDRATASE-RELATED"/>
    <property type="match status" value="1"/>
</dbReference>
<comment type="catalytic activity">
    <reaction evidence="1 8">
        <text>dTDP-alpha-D-glucose = dTDP-4-dehydro-6-deoxy-alpha-D-glucose + H2O</text>
        <dbReference type="Rhea" id="RHEA:17221"/>
        <dbReference type="ChEBI" id="CHEBI:15377"/>
        <dbReference type="ChEBI" id="CHEBI:57477"/>
        <dbReference type="ChEBI" id="CHEBI:57649"/>
        <dbReference type="EC" id="4.2.1.46"/>
    </reaction>
</comment>
<reference evidence="10 11" key="1">
    <citation type="journal article" date="2020" name="Sci. Rep.">
        <title>A novel cyanobacterial geosmin producer, revising GeoA distribution and dispersion patterns in Bacteria.</title>
        <authorList>
            <person name="Churro C."/>
            <person name="Semedo-Aguiar A.P."/>
            <person name="Silva A.D."/>
            <person name="Pereira-Leal J.B."/>
            <person name="Leite R.B."/>
        </authorList>
    </citation>
    <scope>NUCLEOTIDE SEQUENCE [LARGE SCALE GENOMIC DNA]</scope>
    <source>
        <strain evidence="10 11">IPMA8</strain>
    </source>
</reference>
<name>A0ABX2CS72_9CYAN</name>
<evidence type="ECO:0000259" key="9">
    <source>
        <dbReference type="Pfam" id="PF16363"/>
    </source>
</evidence>
<dbReference type="EMBL" id="SRRZ01000002">
    <property type="protein sequence ID" value="NQE32488.1"/>
    <property type="molecule type" value="Genomic_DNA"/>
</dbReference>
<evidence type="ECO:0000256" key="4">
    <source>
        <dbReference type="ARBA" id="ARBA00011990"/>
    </source>
</evidence>
<dbReference type="Pfam" id="PF16363">
    <property type="entry name" value="GDP_Man_Dehyd"/>
    <property type="match status" value="1"/>
</dbReference>
<organism evidence="10 11">
    <name type="scientific">Microcoleus asticus IPMA8</name>
    <dbReference type="NCBI Taxonomy" id="2563858"/>
    <lineage>
        <taxon>Bacteria</taxon>
        <taxon>Bacillati</taxon>
        <taxon>Cyanobacteriota</taxon>
        <taxon>Cyanophyceae</taxon>
        <taxon>Oscillatoriophycideae</taxon>
        <taxon>Oscillatoriales</taxon>
        <taxon>Microcoleaceae</taxon>
        <taxon>Microcoleus</taxon>
        <taxon>Microcoleus asticus</taxon>
    </lineage>
</organism>
<comment type="caution">
    <text evidence="10">The sequence shown here is derived from an EMBL/GenBank/DDBJ whole genome shotgun (WGS) entry which is preliminary data.</text>
</comment>
<evidence type="ECO:0000256" key="1">
    <source>
        <dbReference type="ARBA" id="ARBA00001539"/>
    </source>
</evidence>
<keyword evidence="6" id="KW-0520">NAD</keyword>
<evidence type="ECO:0000256" key="2">
    <source>
        <dbReference type="ARBA" id="ARBA00001911"/>
    </source>
</evidence>
<dbReference type="EC" id="4.2.1.46" evidence="4 8"/>
<comment type="similarity">
    <text evidence="3 8">Belongs to the NAD(P)-dependent epimerase/dehydratase family. dTDP-glucose dehydratase subfamily.</text>
</comment>
<accession>A0ABX2CS72</accession>
<evidence type="ECO:0000256" key="8">
    <source>
        <dbReference type="RuleBase" id="RU004473"/>
    </source>
</evidence>
<dbReference type="SUPFAM" id="SSF51735">
    <property type="entry name" value="NAD(P)-binding Rossmann-fold domains"/>
    <property type="match status" value="1"/>
</dbReference>
<evidence type="ECO:0000313" key="11">
    <source>
        <dbReference type="Proteomes" id="UP000702425"/>
    </source>
</evidence>
<dbReference type="InterPro" id="IPR016040">
    <property type="entry name" value="NAD(P)-bd_dom"/>
</dbReference>
<keyword evidence="11" id="KW-1185">Reference proteome</keyword>
<dbReference type="RefSeq" id="WP_172184617.1">
    <property type="nucleotide sequence ID" value="NZ_CAWPPK010000112.1"/>
</dbReference>
<dbReference type="Gene3D" id="3.40.50.720">
    <property type="entry name" value="NAD(P)-binding Rossmann-like Domain"/>
    <property type="match status" value="1"/>
</dbReference>
<evidence type="ECO:0000256" key="7">
    <source>
        <dbReference type="ARBA" id="ARBA00023239"/>
    </source>
</evidence>